<name>A0A9X1UDK8_9BURK</name>
<feature type="transmembrane region" description="Helical" evidence="1">
    <location>
        <begin position="55"/>
        <end position="74"/>
    </location>
</feature>
<keyword evidence="1" id="KW-0812">Transmembrane</keyword>
<dbReference type="RefSeq" id="WP_238462476.1">
    <property type="nucleotide sequence ID" value="NZ_JAKLJA010000002.1"/>
</dbReference>
<evidence type="ECO:0000313" key="3">
    <source>
        <dbReference type="Proteomes" id="UP001139308"/>
    </source>
</evidence>
<comment type="caution">
    <text evidence="2">The sequence shown here is derived from an EMBL/GenBank/DDBJ whole genome shotgun (WGS) entry which is preliminary data.</text>
</comment>
<dbReference type="EMBL" id="JAKLJA010000002">
    <property type="protein sequence ID" value="MCG5072744.1"/>
    <property type="molecule type" value="Genomic_DNA"/>
</dbReference>
<keyword evidence="1" id="KW-0472">Membrane</keyword>
<reference evidence="2" key="1">
    <citation type="submission" date="2022-01" db="EMBL/GenBank/DDBJ databases">
        <title>Genome sequence and assembly of Parabukholderia sp. RG36.</title>
        <authorList>
            <person name="Chhetri G."/>
        </authorList>
    </citation>
    <scope>NUCLEOTIDE SEQUENCE</scope>
    <source>
        <strain evidence="2">RG36</strain>
    </source>
</reference>
<keyword evidence="3" id="KW-1185">Reference proteome</keyword>
<sequence length="108" mass="11755">MKFILITWQALRLVGGLSVRVAALLLWSAIAAGAGWMLVHLPDVWYDHLGNRSSTGFAVAAIMAYAFVAGAFFLEFSCGVVQMLVDVYKETLNFVQLNRAAAAIHRPG</sequence>
<keyword evidence="1" id="KW-1133">Transmembrane helix</keyword>
<accession>A0A9X1UDK8</accession>
<proteinExistence type="predicted"/>
<protein>
    <submittedName>
        <fullName evidence="2">Uncharacterized protein</fullName>
    </submittedName>
</protein>
<evidence type="ECO:0000256" key="1">
    <source>
        <dbReference type="SAM" id="Phobius"/>
    </source>
</evidence>
<gene>
    <name evidence="2" type="ORF">L5014_05095</name>
</gene>
<evidence type="ECO:0000313" key="2">
    <source>
        <dbReference type="EMBL" id="MCG5072744.1"/>
    </source>
</evidence>
<dbReference type="AlphaFoldDB" id="A0A9X1UDK8"/>
<dbReference type="Proteomes" id="UP001139308">
    <property type="component" value="Unassembled WGS sequence"/>
</dbReference>
<organism evidence="2 3">
    <name type="scientific">Paraburkholderia tagetis</name>
    <dbReference type="NCBI Taxonomy" id="2913261"/>
    <lineage>
        <taxon>Bacteria</taxon>
        <taxon>Pseudomonadati</taxon>
        <taxon>Pseudomonadota</taxon>
        <taxon>Betaproteobacteria</taxon>
        <taxon>Burkholderiales</taxon>
        <taxon>Burkholderiaceae</taxon>
        <taxon>Paraburkholderia</taxon>
    </lineage>
</organism>